<evidence type="ECO:0000256" key="9">
    <source>
        <dbReference type="ARBA" id="ARBA00023242"/>
    </source>
</evidence>
<feature type="compositionally biased region" description="Low complexity" evidence="11">
    <location>
        <begin position="229"/>
        <end position="249"/>
    </location>
</feature>
<evidence type="ECO:0000256" key="4">
    <source>
        <dbReference type="ARBA" id="ARBA00022771"/>
    </source>
</evidence>
<keyword evidence="3" id="KW-0677">Repeat</keyword>
<dbReference type="SMART" id="SM00355">
    <property type="entry name" value="ZnF_C2H2"/>
    <property type="match status" value="3"/>
</dbReference>
<dbReference type="FunFam" id="3.30.160.60:FF:000202">
    <property type="entry name" value="Zinc finger protein 574"/>
    <property type="match status" value="1"/>
</dbReference>
<dbReference type="PANTHER" id="PTHR23235">
    <property type="entry name" value="KRUEPPEL-LIKE TRANSCRIPTION FACTOR"/>
    <property type="match status" value="1"/>
</dbReference>
<feature type="domain" description="C2H2-type" evidence="12">
    <location>
        <begin position="365"/>
        <end position="392"/>
    </location>
</feature>
<dbReference type="SUPFAM" id="SSF57667">
    <property type="entry name" value="beta-beta-alpha zinc fingers"/>
    <property type="match status" value="2"/>
</dbReference>
<keyword evidence="5" id="KW-0862">Zinc</keyword>
<feature type="compositionally biased region" description="Polar residues" evidence="11">
    <location>
        <begin position="1"/>
        <end position="12"/>
    </location>
</feature>
<feature type="region of interest" description="Disordered" evidence="11">
    <location>
        <begin position="441"/>
        <end position="470"/>
    </location>
</feature>
<proteinExistence type="predicted"/>
<dbReference type="FunFam" id="3.30.160.60:FF:000646">
    <property type="entry name" value="Myeloid zinc finger 1"/>
    <property type="match status" value="1"/>
</dbReference>
<name>A0A158R8W4_TAEAS</name>
<evidence type="ECO:0000256" key="5">
    <source>
        <dbReference type="ARBA" id="ARBA00022833"/>
    </source>
</evidence>
<reference evidence="15" key="1">
    <citation type="submission" date="2016-04" db="UniProtKB">
        <authorList>
            <consortium name="WormBaseParasite"/>
        </authorList>
    </citation>
    <scope>IDENTIFICATION</scope>
</reference>
<dbReference type="Gene3D" id="3.30.160.60">
    <property type="entry name" value="Classic Zinc Finger"/>
    <property type="match status" value="2"/>
</dbReference>
<dbReference type="PANTHER" id="PTHR23235:SF120">
    <property type="entry name" value="KRUPPEL-LIKE FACTOR 15"/>
    <property type="match status" value="1"/>
</dbReference>
<dbReference type="GO" id="GO:0000981">
    <property type="term" value="F:DNA-binding transcription factor activity, RNA polymerase II-specific"/>
    <property type="evidence" value="ECO:0007669"/>
    <property type="project" value="TreeGrafter"/>
</dbReference>
<keyword evidence="14" id="KW-1185">Reference proteome</keyword>
<reference evidence="13 14" key="2">
    <citation type="submission" date="2018-11" db="EMBL/GenBank/DDBJ databases">
        <authorList>
            <consortium name="Pathogen Informatics"/>
        </authorList>
    </citation>
    <scope>NUCLEOTIDE SEQUENCE [LARGE SCALE GENOMIC DNA]</scope>
</reference>
<evidence type="ECO:0000256" key="11">
    <source>
        <dbReference type="SAM" id="MobiDB-lite"/>
    </source>
</evidence>
<gene>
    <name evidence="13" type="ORF">TASK_LOCUS6206</name>
</gene>
<dbReference type="GO" id="GO:0008270">
    <property type="term" value="F:zinc ion binding"/>
    <property type="evidence" value="ECO:0007669"/>
    <property type="project" value="UniProtKB-KW"/>
</dbReference>
<dbReference type="Proteomes" id="UP000282613">
    <property type="component" value="Unassembled WGS sequence"/>
</dbReference>
<dbReference type="InterPro" id="IPR036236">
    <property type="entry name" value="Znf_C2H2_sf"/>
</dbReference>
<evidence type="ECO:0000313" key="13">
    <source>
        <dbReference type="EMBL" id="VDK36292.1"/>
    </source>
</evidence>
<dbReference type="EMBL" id="UYRS01018479">
    <property type="protein sequence ID" value="VDK36292.1"/>
    <property type="molecule type" value="Genomic_DNA"/>
</dbReference>
<keyword evidence="8" id="KW-0804">Transcription</keyword>
<dbReference type="OrthoDB" id="40579at2759"/>
<keyword evidence="2" id="KW-0479">Metal-binding</keyword>
<evidence type="ECO:0000313" key="14">
    <source>
        <dbReference type="Proteomes" id="UP000282613"/>
    </source>
</evidence>
<dbReference type="GO" id="GO:0005634">
    <property type="term" value="C:nucleus"/>
    <property type="evidence" value="ECO:0007669"/>
    <property type="project" value="UniProtKB-SubCell"/>
</dbReference>
<dbReference type="InterPro" id="IPR013087">
    <property type="entry name" value="Znf_C2H2_type"/>
</dbReference>
<evidence type="ECO:0000256" key="7">
    <source>
        <dbReference type="ARBA" id="ARBA00023125"/>
    </source>
</evidence>
<feature type="compositionally biased region" description="Low complexity" evidence="11">
    <location>
        <begin position="445"/>
        <end position="457"/>
    </location>
</feature>
<accession>A0A158R8W4</accession>
<dbReference type="PROSITE" id="PS00028">
    <property type="entry name" value="ZINC_FINGER_C2H2_1"/>
    <property type="match status" value="3"/>
</dbReference>
<dbReference type="AlphaFoldDB" id="A0A158R8W4"/>
<feature type="region of interest" description="Disordered" evidence="11">
    <location>
        <begin position="1"/>
        <end position="40"/>
    </location>
</feature>
<dbReference type="PROSITE" id="PS50157">
    <property type="entry name" value="ZINC_FINGER_C2H2_2"/>
    <property type="match status" value="3"/>
</dbReference>
<feature type="domain" description="C2H2-type" evidence="12">
    <location>
        <begin position="393"/>
        <end position="420"/>
    </location>
</feature>
<sequence length="530" mass="56384">MTSAVSTVSAFQSPAEAKANPQFGGPSAPDLDQPQSSNNFFQPYQSPPFNPFVYLSYTTPSSSNANPVTTSAQQTFNSASVNQHRQSKSSASFALLRILVHTTLHFIDVESVARSSECDVAWLLIFEDTPANDPSLALSVDARFPMLAISKGIATFTAQSLDSIALSVASPSDRLLVCPLIDDSTVLELRAEYAFSVGHRADAEAVVAVAVGSINSNTVSSSGEGAKDAQQQEALSLSAASEAEQLSSENRQQSTCNNEQDAESCYRGVAMAAAAAFRRNFVHADSPTIGSTGATTSAVSRPPDRWRKAHVRKQVKVDENAIPTLEGITTDQLKLVAAAVAVGGSSASDGPPGSALDAKGRAFNFPCPACPRRFVFQCRLAAHLRSHTNFRPFTCPDCGRAFTQRGYLVRHAAVHANERPFVCTLCDRAYKHYGSLVNHRRTHSKSSGAGTSSTSSKPRSRLGTSSSAPSGYRCVPTMAPLAAPALPMWASAGVPFAASASTYHSSAISQQQQHQSIFLRTPFSYLPTPQ</sequence>
<feature type="region of interest" description="Disordered" evidence="11">
    <location>
        <begin position="218"/>
        <end position="258"/>
    </location>
</feature>
<dbReference type="GO" id="GO:0000978">
    <property type="term" value="F:RNA polymerase II cis-regulatory region sequence-specific DNA binding"/>
    <property type="evidence" value="ECO:0007669"/>
    <property type="project" value="TreeGrafter"/>
</dbReference>
<dbReference type="WBParaSite" id="TASK_0000620501-mRNA-1">
    <property type="protein sequence ID" value="TASK_0000620501-mRNA-1"/>
    <property type="gene ID" value="TASK_0000620501"/>
</dbReference>
<dbReference type="Pfam" id="PF00096">
    <property type="entry name" value="zf-C2H2"/>
    <property type="match status" value="2"/>
</dbReference>
<dbReference type="STRING" id="60517.A0A158R8W4"/>
<keyword evidence="7" id="KW-0238">DNA-binding</keyword>
<evidence type="ECO:0000256" key="8">
    <source>
        <dbReference type="ARBA" id="ARBA00023163"/>
    </source>
</evidence>
<evidence type="ECO:0000259" key="12">
    <source>
        <dbReference type="PROSITE" id="PS50157"/>
    </source>
</evidence>
<keyword evidence="4 10" id="KW-0863">Zinc-finger</keyword>
<dbReference type="GO" id="GO:0032502">
    <property type="term" value="P:developmental process"/>
    <property type="evidence" value="ECO:0007669"/>
    <property type="project" value="UniProtKB-ARBA"/>
</dbReference>
<keyword evidence="9" id="KW-0539">Nucleus</keyword>
<comment type="subcellular location">
    <subcellularLocation>
        <location evidence="1">Nucleus</location>
    </subcellularLocation>
</comment>
<protein>
    <submittedName>
        <fullName evidence="15">C2H2-type domain-containing protein</fullName>
    </submittedName>
</protein>
<evidence type="ECO:0000256" key="6">
    <source>
        <dbReference type="ARBA" id="ARBA00023015"/>
    </source>
</evidence>
<evidence type="ECO:0000313" key="15">
    <source>
        <dbReference type="WBParaSite" id="TASK_0000620501-mRNA-1"/>
    </source>
</evidence>
<keyword evidence="6" id="KW-0805">Transcription regulation</keyword>
<evidence type="ECO:0000256" key="10">
    <source>
        <dbReference type="PROSITE-ProRule" id="PRU00042"/>
    </source>
</evidence>
<organism evidence="15">
    <name type="scientific">Taenia asiatica</name>
    <name type="common">Asian tapeworm</name>
    <dbReference type="NCBI Taxonomy" id="60517"/>
    <lineage>
        <taxon>Eukaryota</taxon>
        <taxon>Metazoa</taxon>
        <taxon>Spiralia</taxon>
        <taxon>Lophotrochozoa</taxon>
        <taxon>Platyhelminthes</taxon>
        <taxon>Cestoda</taxon>
        <taxon>Eucestoda</taxon>
        <taxon>Cyclophyllidea</taxon>
        <taxon>Taeniidae</taxon>
        <taxon>Taenia</taxon>
    </lineage>
</organism>
<feature type="domain" description="C2H2-type" evidence="12">
    <location>
        <begin position="421"/>
        <end position="448"/>
    </location>
</feature>
<evidence type="ECO:0000256" key="3">
    <source>
        <dbReference type="ARBA" id="ARBA00022737"/>
    </source>
</evidence>
<evidence type="ECO:0000256" key="2">
    <source>
        <dbReference type="ARBA" id="ARBA00022723"/>
    </source>
</evidence>
<evidence type="ECO:0000256" key="1">
    <source>
        <dbReference type="ARBA" id="ARBA00004123"/>
    </source>
</evidence>